<evidence type="ECO:0000256" key="1">
    <source>
        <dbReference type="SAM" id="MobiDB-lite"/>
    </source>
</evidence>
<accession>A0A822XQR4</accession>
<feature type="compositionally biased region" description="Acidic residues" evidence="1">
    <location>
        <begin position="29"/>
        <end position="41"/>
    </location>
</feature>
<reference evidence="2 3" key="1">
    <citation type="journal article" date="2020" name="Mol. Biol. Evol.">
        <title>Distinct Expression and Methylation Patterns for Genes with Different Fates following a Single Whole-Genome Duplication in Flowering Plants.</title>
        <authorList>
            <person name="Shi T."/>
            <person name="Rahmani R.S."/>
            <person name="Gugger P.F."/>
            <person name="Wang M."/>
            <person name="Li H."/>
            <person name="Zhang Y."/>
            <person name="Li Z."/>
            <person name="Wang Q."/>
            <person name="Van de Peer Y."/>
            <person name="Marchal K."/>
            <person name="Chen J."/>
        </authorList>
    </citation>
    <scope>NUCLEOTIDE SEQUENCE [LARGE SCALE GENOMIC DNA]</scope>
    <source>
        <tissue evidence="2">Leaf</tissue>
    </source>
</reference>
<proteinExistence type="predicted"/>
<evidence type="ECO:0000313" key="2">
    <source>
        <dbReference type="EMBL" id="DAD21286.1"/>
    </source>
</evidence>
<sequence length="56" mass="6067">MLTDGTGGNPNGPGNTGDSLLEKLNRDEENQENAGCEDDFNPDDKQAWINAERCVT</sequence>
<feature type="region of interest" description="Disordered" evidence="1">
    <location>
        <begin position="1"/>
        <end position="44"/>
    </location>
</feature>
<protein>
    <submittedName>
        <fullName evidence="2">Uncharacterized protein</fullName>
    </submittedName>
</protein>
<dbReference type="Proteomes" id="UP000607653">
    <property type="component" value="Unassembled WGS sequence"/>
</dbReference>
<comment type="caution">
    <text evidence="2">The sequence shown here is derived from an EMBL/GenBank/DDBJ whole genome shotgun (WGS) entry which is preliminary data.</text>
</comment>
<keyword evidence="3" id="KW-1185">Reference proteome</keyword>
<dbReference type="EMBL" id="DUZY01000001">
    <property type="protein sequence ID" value="DAD21286.1"/>
    <property type="molecule type" value="Genomic_DNA"/>
</dbReference>
<name>A0A822XQR4_NELNU</name>
<evidence type="ECO:0000313" key="3">
    <source>
        <dbReference type="Proteomes" id="UP000607653"/>
    </source>
</evidence>
<feature type="compositionally biased region" description="Gly residues" evidence="1">
    <location>
        <begin position="1"/>
        <end position="15"/>
    </location>
</feature>
<dbReference type="AlphaFoldDB" id="A0A822XQR4"/>
<gene>
    <name evidence="2" type="ORF">HUJ06_022749</name>
</gene>
<organism evidence="2 3">
    <name type="scientific">Nelumbo nucifera</name>
    <name type="common">Sacred lotus</name>
    <dbReference type="NCBI Taxonomy" id="4432"/>
    <lineage>
        <taxon>Eukaryota</taxon>
        <taxon>Viridiplantae</taxon>
        <taxon>Streptophyta</taxon>
        <taxon>Embryophyta</taxon>
        <taxon>Tracheophyta</taxon>
        <taxon>Spermatophyta</taxon>
        <taxon>Magnoliopsida</taxon>
        <taxon>Proteales</taxon>
        <taxon>Nelumbonaceae</taxon>
        <taxon>Nelumbo</taxon>
    </lineage>
</organism>